<dbReference type="GO" id="GO:0004641">
    <property type="term" value="F:phosphoribosylformylglycinamidine cyclo-ligase activity"/>
    <property type="evidence" value="ECO:0007669"/>
    <property type="project" value="UniProtKB-EC"/>
</dbReference>
<evidence type="ECO:0000256" key="9">
    <source>
        <dbReference type="ARBA" id="ARBA00032931"/>
    </source>
</evidence>
<dbReference type="InterPro" id="IPR010918">
    <property type="entry name" value="PurM-like_C_dom"/>
</dbReference>
<gene>
    <name evidence="14" type="ordered locus">Ferpe_1969</name>
</gene>
<dbReference type="PATRIC" id="fig|771875.3.peg.1996"/>
<dbReference type="SUPFAM" id="SSF55326">
    <property type="entry name" value="PurM N-terminal domain-like"/>
    <property type="match status" value="1"/>
</dbReference>
<dbReference type="EMBL" id="CP003260">
    <property type="protein sequence ID" value="AFG36017.1"/>
    <property type="molecule type" value="Genomic_DNA"/>
</dbReference>
<protein>
    <recommendedName>
        <fullName evidence="4">Phosphoribosylformylglycinamidine cyclo-ligase</fullName>
        <ecNumber evidence="3">6.3.3.1</ecNumber>
    </recommendedName>
    <alternativeName>
        <fullName evidence="9">AIR synthase</fullName>
    </alternativeName>
    <alternativeName>
        <fullName evidence="10">AIRS</fullName>
    </alternativeName>
    <alternativeName>
        <fullName evidence="8">Phosphoribosyl-aminoimidazole synthetase</fullName>
    </alternativeName>
</protein>
<feature type="domain" description="PurM-like C-terminal" evidence="13">
    <location>
        <begin position="188"/>
        <end position="329"/>
    </location>
</feature>
<evidence type="ECO:0000256" key="10">
    <source>
        <dbReference type="ARBA" id="ARBA00033093"/>
    </source>
</evidence>
<dbReference type="Pfam" id="PF02769">
    <property type="entry name" value="AIRS_C"/>
    <property type="match status" value="1"/>
</dbReference>
<organism evidence="14 15">
    <name type="scientific">Fervidobacterium pennivorans (strain DSM 9078 / Ven5)</name>
    <dbReference type="NCBI Taxonomy" id="771875"/>
    <lineage>
        <taxon>Bacteria</taxon>
        <taxon>Thermotogati</taxon>
        <taxon>Thermotogota</taxon>
        <taxon>Thermotogae</taxon>
        <taxon>Thermotogales</taxon>
        <taxon>Fervidobacteriaceae</taxon>
        <taxon>Fervidobacterium</taxon>
    </lineage>
</organism>
<dbReference type="EC" id="6.3.3.1" evidence="3"/>
<evidence type="ECO:0000313" key="15">
    <source>
        <dbReference type="Proteomes" id="UP000007384"/>
    </source>
</evidence>
<dbReference type="eggNOG" id="COG0150">
    <property type="taxonomic scope" value="Bacteria"/>
</dbReference>
<dbReference type="GO" id="GO:0006189">
    <property type="term" value="P:'de novo' IMP biosynthetic process"/>
    <property type="evidence" value="ECO:0007669"/>
    <property type="project" value="UniProtKB-UniPathway"/>
</dbReference>
<comment type="catalytic activity">
    <reaction evidence="11">
        <text>2-formamido-N(1)-(5-O-phospho-beta-D-ribosyl)acetamidine + ATP = 5-amino-1-(5-phospho-beta-D-ribosyl)imidazole + ADP + phosphate + H(+)</text>
        <dbReference type="Rhea" id="RHEA:23032"/>
        <dbReference type="ChEBI" id="CHEBI:15378"/>
        <dbReference type="ChEBI" id="CHEBI:30616"/>
        <dbReference type="ChEBI" id="CHEBI:43474"/>
        <dbReference type="ChEBI" id="CHEBI:137981"/>
        <dbReference type="ChEBI" id="CHEBI:147287"/>
        <dbReference type="ChEBI" id="CHEBI:456216"/>
        <dbReference type="EC" id="6.3.3.1"/>
    </reaction>
</comment>
<name>H9UES4_FERPD</name>
<dbReference type="PANTHER" id="PTHR10520:SF12">
    <property type="entry name" value="TRIFUNCTIONAL PURINE BIOSYNTHETIC PROTEIN ADENOSINE-3"/>
    <property type="match status" value="1"/>
</dbReference>
<evidence type="ECO:0000256" key="2">
    <source>
        <dbReference type="ARBA" id="ARBA00010280"/>
    </source>
</evidence>
<reference evidence="14" key="1">
    <citation type="submission" date="2012-03" db="EMBL/GenBank/DDBJ databases">
        <title>Complete sequence of Fervidobacterium pennivorans DSM 9078.</title>
        <authorList>
            <consortium name="US DOE Joint Genome Institute"/>
            <person name="Lucas S."/>
            <person name="Han J."/>
            <person name="Lapidus A."/>
            <person name="Cheng J.-F."/>
            <person name="Goodwin L."/>
            <person name="Pitluck S."/>
            <person name="Peters L."/>
            <person name="Ovchinnikova G."/>
            <person name="Lu M."/>
            <person name="Detter J.C."/>
            <person name="Han C."/>
            <person name="Tapia R."/>
            <person name="Land M."/>
            <person name="Hauser L."/>
            <person name="Kyrpides N."/>
            <person name="Ivanova N."/>
            <person name="Pagani I."/>
            <person name="Noll K.M."/>
            <person name="Woyke T."/>
        </authorList>
    </citation>
    <scope>NUCLEOTIDE SEQUENCE</scope>
    <source>
        <strain evidence="14">DSM 9078</strain>
    </source>
</reference>
<sequence length="330" mass="37158">MILLCSLLFWVNMRGENMNDGGMKYTYSGSGVDVLRNDEFTDYIKSVVKIPEWVVKEPTGYATILNFTNPPIVLTADGVGSKLLLHIEHGRWEDAAQDLIAMNYNDIVCVGGLPKAFVDYLGVNHIDKDHYEFVKALAKKLSEYDMALVAGETAEIPSIYSDRDWDVAGFCVGTLQRRIPVETINYEDLIIGLPASGFHSNGWSLIRKILKEEKISIKELDFDLLKGTKIYSEVTKVFELVKGIAHVTGGGILRALRRVLKDKGWEITIRLPDYMRWVLKYVEIEEGMRTFNMGYGMILIVSREILDKVLEITGGEVIGVVSKNTKIVVQ</sequence>
<evidence type="ECO:0000256" key="1">
    <source>
        <dbReference type="ARBA" id="ARBA00004686"/>
    </source>
</evidence>
<evidence type="ECO:0000256" key="6">
    <source>
        <dbReference type="ARBA" id="ARBA00022741"/>
    </source>
</evidence>
<dbReference type="GO" id="GO:0005524">
    <property type="term" value="F:ATP binding"/>
    <property type="evidence" value="ECO:0007669"/>
    <property type="project" value="UniProtKB-KW"/>
</dbReference>
<evidence type="ECO:0000256" key="7">
    <source>
        <dbReference type="ARBA" id="ARBA00022840"/>
    </source>
</evidence>
<keyword evidence="7" id="KW-0067">ATP-binding</keyword>
<keyword evidence="6" id="KW-0547">Nucleotide-binding</keyword>
<keyword evidence="5" id="KW-0436">Ligase</keyword>
<dbReference type="Gene3D" id="3.30.1330.10">
    <property type="entry name" value="PurM-like, N-terminal domain"/>
    <property type="match status" value="1"/>
</dbReference>
<evidence type="ECO:0000256" key="5">
    <source>
        <dbReference type="ARBA" id="ARBA00022598"/>
    </source>
</evidence>
<evidence type="ECO:0000313" key="14">
    <source>
        <dbReference type="EMBL" id="AFG36017.1"/>
    </source>
</evidence>
<dbReference type="GO" id="GO:0004637">
    <property type="term" value="F:phosphoribosylamine-glycine ligase activity"/>
    <property type="evidence" value="ECO:0007669"/>
    <property type="project" value="TreeGrafter"/>
</dbReference>
<dbReference type="HOGENOM" id="CLU_047116_0_0_0"/>
<dbReference type="InterPro" id="IPR016188">
    <property type="entry name" value="PurM-like_N"/>
</dbReference>
<dbReference type="SUPFAM" id="SSF56042">
    <property type="entry name" value="PurM C-terminal domain-like"/>
    <property type="match status" value="1"/>
</dbReference>
<dbReference type="InterPro" id="IPR036921">
    <property type="entry name" value="PurM-like_N_sf"/>
</dbReference>
<dbReference type="Proteomes" id="UP000007384">
    <property type="component" value="Chromosome"/>
</dbReference>
<accession>H9UES4</accession>
<dbReference type="UniPathway" id="UPA00074">
    <property type="reaction ID" value="UER00129"/>
</dbReference>
<dbReference type="InterPro" id="IPR004733">
    <property type="entry name" value="PurM_cligase"/>
</dbReference>
<dbReference type="CDD" id="cd02196">
    <property type="entry name" value="PurM"/>
    <property type="match status" value="1"/>
</dbReference>
<evidence type="ECO:0000256" key="8">
    <source>
        <dbReference type="ARBA" id="ARBA00031908"/>
    </source>
</evidence>
<comment type="pathway">
    <text evidence="1">Purine metabolism; IMP biosynthesis via de novo pathway; 5-amino-1-(5-phospho-D-ribosyl)imidazole from N(2)-formyl-N(1)-(5-phospho-D-ribosyl)glycinamide: step 2/2.</text>
</comment>
<dbReference type="GO" id="GO:0046084">
    <property type="term" value="P:adenine biosynthetic process"/>
    <property type="evidence" value="ECO:0007669"/>
    <property type="project" value="TreeGrafter"/>
</dbReference>
<comment type="similarity">
    <text evidence="2">Belongs to the AIR synthase family.</text>
</comment>
<evidence type="ECO:0000256" key="11">
    <source>
        <dbReference type="ARBA" id="ARBA00049057"/>
    </source>
</evidence>
<dbReference type="Pfam" id="PF00586">
    <property type="entry name" value="AIRS"/>
    <property type="match status" value="1"/>
</dbReference>
<dbReference type="KEGG" id="fpe:Ferpe_1969"/>
<dbReference type="STRING" id="771875.Ferpe_1969"/>
<evidence type="ECO:0000259" key="12">
    <source>
        <dbReference type="Pfam" id="PF00586"/>
    </source>
</evidence>
<dbReference type="Gene3D" id="3.90.650.10">
    <property type="entry name" value="PurM-like C-terminal domain"/>
    <property type="match status" value="1"/>
</dbReference>
<dbReference type="PANTHER" id="PTHR10520">
    <property type="entry name" value="TRIFUNCTIONAL PURINE BIOSYNTHETIC PROTEIN ADENOSINE-3-RELATED"/>
    <property type="match status" value="1"/>
</dbReference>
<proteinExistence type="inferred from homology"/>
<dbReference type="AlphaFoldDB" id="H9UES4"/>
<keyword evidence="15" id="KW-1185">Reference proteome</keyword>
<evidence type="ECO:0000259" key="13">
    <source>
        <dbReference type="Pfam" id="PF02769"/>
    </source>
</evidence>
<dbReference type="InterPro" id="IPR036676">
    <property type="entry name" value="PurM-like_C_sf"/>
</dbReference>
<evidence type="ECO:0000256" key="3">
    <source>
        <dbReference type="ARBA" id="ARBA00013047"/>
    </source>
</evidence>
<dbReference type="GO" id="GO:0005829">
    <property type="term" value="C:cytosol"/>
    <property type="evidence" value="ECO:0007669"/>
    <property type="project" value="TreeGrafter"/>
</dbReference>
<feature type="domain" description="PurM-like N-terminal" evidence="12">
    <location>
        <begin position="68"/>
        <end position="174"/>
    </location>
</feature>
<evidence type="ECO:0000256" key="4">
    <source>
        <dbReference type="ARBA" id="ARBA00020367"/>
    </source>
</evidence>